<dbReference type="AlphaFoldDB" id="A0A0A9F041"/>
<name>A0A0A9F041_ARUDO</name>
<dbReference type="EMBL" id="GBRH01194380">
    <property type="protein sequence ID" value="JAE03516.1"/>
    <property type="molecule type" value="Transcribed_RNA"/>
</dbReference>
<sequence>MISEQIAWQSFPPYMVHSLINGSSACEKMAGTNSLTRTGYTRPAPAC</sequence>
<organism evidence="1">
    <name type="scientific">Arundo donax</name>
    <name type="common">Giant reed</name>
    <name type="synonym">Donax arundinaceus</name>
    <dbReference type="NCBI Taxonomy" id="35708"/>
    <lineage>
        <taxon>Eukaryota</taxon>
        <taxon>Viridiplantae</taxon>
        <taxon>Streptophyta</taxon>
        <taxon>Embryophyta</taxon>
        <taxon>Tracheophyta</taxon>
        <taxon>Spermatophyta</taxon>
        <taxon>Magnoliopsida</taxon>
        <taxon>Liliopsida</taxon>
        <taxon>Poales</taxon>
        <taxon>Poaceae</taxon>
        <taxon>PACMAD clade</taxon>
        <taxon>Arundinoideae</taxon>
        <taxon>Arundineae</taxon>
        <taxon>Arundo</taxon>
    </lineage>
</organism>
<protein>
    <submittedName>
        <fullName evidence="1">Uncharacterized protein</fullName>
    </submittedName>
</protein>
<accession>A0A0A9F041</accession>
<evidence type="ECO:0000313" key="1">
    <source>
        <dbReference type="EMBL" id="JAE03516.1"/>
    </source>
</evidence>
<reference evidence="1" key="1">
    <citation type="submission" date="2014-09" db="EMBL/GenBank/DDBJ databases">
        <authorList>
            <person name="Magalhaes I.L.F."/>
            <person name="Oliveira U."/>
            <person name="Santos F.R."/>
            <person name="Vidigal T.H.D.A."/>
            <person name="Brescovit A.D."/>
            <person name="Santos A.J."/>
        </authorList>
    </citation>
    <scope>NUCLEOTIDE SEQUENCE</scope>
    <source>
        <tissue evidence="1">Shoot tissue taken approximately 20 cm above the soil surface</tissue>
    </source>
</reference>
<reference evidence="1" key="2">
    <citation type="journal article" date="2015" name="Data Brief">
        <title>Shoot transcriptome of the giant reed, Arundo donax.</title>
        <authorList>
            <person name="Barrero R.A."/>
            <person name="Guerrero F.D."/>
            <person name="Moolhuijzen P."/>
            <person name="Goolsby J.A."/>
            <person name="Tidwell J."/>
            <person name="Bellgard S.E."/>
            <person name="Bellgard M.I."/>
        </authorList>
    </citation>
    <scope>NUCLEOTIDE SEQUENCE</scope>
    <source>
        <tissue evidence="1">Shoot tissue taken approximately 20 cm above the soil surface</tissue>
    </source>
</reference>
<proteinExistence type="predicted"/>